<gene>
    <name evidence="3" type="primary">LOC100214108</name>
</gene>
<dbReference type="GeneID" id="100214108"/>
<protein>
    <submittedName>
        <fullName evidence="3">Homeobox-like protein HDP1 isoform X3</fullName>
    </submittedName>
</protein>
<feature type="region of interest" description="Disordered" evidence="1">
    <location>
        <begin position="720"/>
        <end position="749"/>
    </location>
</feature>
<accession>A0ABM4BBC1</accession>
<feature type="region of interest" description="Disordered" evidence="1">
    <location>
        <begin position="192"/>
        <end position="294"/>
    </location>
</feature>
<reference evidence="3" key="2">
    <citation type="submission" date="2025-08" db="UniProtKB">
        <authorList>
            <consortium name="RefSeq"/>
        </authorList>
    </citation>
    <scope>IDENTIFICATION</scope>
</reference>
<dbReference type="RefSeq" id="XP_065646225.1">
    <property type="nucleotide sequence ID" value="XM_065790153.1"/>
</dbReference>
<feature type="compositionally biased region" description="Basic residues" evidence="1">
    <location>
        <begin position="720"/>
        <end position="730"/>
    </location>
</feature>
<evidence type="ECO:0000313" key="2">
    <source>
        <dbReference type="Proteomes" id="UP001652625"/>
    </source>
</evidence>
<keyword evidence="2" id="KW-1185">Reference proteome</keyword>
<proteinExistence type="predicted"/>
<feature type="compositionally biased region" description="Basic and acidic residues" evidence="1">
    <location>
        <begin position="245"/>
        <end position="260"/>
    </location>
</feature>
<evidence type="ECO:0000256" key="1">
    <source>
        <dbReference type="SAM" id="MobiDB-lite"/>
    </source>
</evidence>
<feature type="compositionally biased region" description="Basic residues" evidence="1">
    <location>
        <begin position="738"/>
        <end position="749"/>
    </location>
</feature>
<evidence type="ECO:0000313" key="3">
    <source>
        <dbReference type="RefSeq" id="XP_065646225.1"/>
    </source>
</evidence>
<organism evidence="2 3">
    <name type="scientific">Hydra vulgaris</name>
    <name type="common">Hydra</name>
    <name type="synonym">Hydra attenuata</name>
    <dbReference type="NCBI Taxonomy" id="6087"/>
    <lineage>
        <taxon>Eukaryota</taxon>
        <taxon>Metazoa</taxon>
        <taxon>Cnidaria</taxon>
        <taxon>Hydrozoa</taxon>
        <taxon>Hydroidolina</taxon>
        <taxon>Anthoathecata</taxon>
        <taxon>Aplanulata</taxon>
        <taxon>Hydridae</taxon>
        <taxon>Hydra</taxon>
    </lineage>
</organism>
<sequence>MVRRIYFQISILLVITLFFSHISCANIAKFLERDPLLTVTRRFNLNKPNKRTLEQQSQKSHNLKTIEPLSPETFVDISDTHQKVGNKDQIPKSFGKDVDSEFSVSSGEGSTTDTSLQVVNAHSAPIKNETNKTKNNTLQNKDILQITKKTSISKVNNNLNEKSEINQMNLNHAMLDNFLTLFRRSVILKMGHAHKNTNSKSSKNKSEKTTKLKTINHKHFLQQSKKVDKEKLLSKSSDPSGVGDKATKKQVLDTPQKENEESSLAESEQDGGLTGFGSDVNGVPTGMGAGGEPLGVYENQRVPNNEMDVRQHQQLFEDQEALSSIPANAMNHKGEIQDTPMGDQSQVDIDPNAMKMDSYGNQRNEYKLGLDPNQLTESPSDLTQSISIAGINKNINIQGDQDVGELIQQQKQQLSSVENQNRVLLKNYHHSLMDVKAKGDSDGNNDVVDNIPNNFKPNLMESEQQNDVKPFKIRTELQNSNEDSFWDKNGNIAFYGVQGEVDKEIPEKAKYILHLLDKEAESYEMANKGYRPTLFKNNEERFMSNILNPKTINGGLSDVTENFLRNSYIPTDQFANPSVENKNYLGIQRSHQQIHNHLNNYLGREWQNYHKHERENALQREREELIEQEQKEHASLLAYRLALQEQKHFLKPVAPKAIEPELSLMSDRGARQNAETIYNSNSKQMQYNPLKESGRFANTPNNLDLTPISSDVLNMEQVAMKKKKKKKRTNVVKLTGSHSKKTSSTKRDI</sequence>
<dbReference type="Proteomes" id="UP001652625">
    <property type="component" value="Chromosome 02"/>
</dbReference>
<name>A0ABM4BBC1_HYDVU</name>
<reference evidence="2" key="1">
    <citation type="submission" date="2025-05" db="UniProtKB">
        <authorList>
            <consortium name="RefSeq"/>
        </authorList>
    </citation>
    <scope>NUCLEOTIDE SEQUENCE [LARGE SCALE GENOMIC DNA]</scope>
</reference>